<accession>A0ABX7R453</accession>
<gene>
    <name evidence="1" type="ORF">JYB85_01870</name>
</gene>
<organism evidence="1 2">
    <name type="scientific">Shewanella sedimentimangrovi</name>
    <dbReference type="NCBI Taxonomy" id="2814293"/>
    <lineage>
        <taxon>Bacteria</taxon>
        <taxon>Pseudomonadati</taxon>
        <taxon>Pseudomonadota</taxon>
        <taxon>Gammaproteobacteria</taxon>
        <taxon>Alteromonadales</taxon>
        <taxon>Shewanellaceae</taxon>
        <taxon>Shewanella</taxon>
    </lineage>
</organism>
<dbReference type="RefSeq" id="WP_207380807.1">
    <property type="nucleotide sequence ID" value="NZ_CP071502.1"/>
</dbReference>
<reference evidence="1 2" key="1">
    <citation type="submission" date="2021-03" db="EMBL/GenBank/DDBJ databases">
        <title>Novel species identification of genus Shewanella.</title>
        <authorList>
            <person name="Liu G."/>
            <person name="Zhang Q."/>
        </authorList>
    </citation>
    <scope>NUCLEOTIDE SEQUENCE [LARGE SCALE GENOMIC DNA]</scope>
    <source>
        <strain evidence="1 2">FJAT-52962</strain>
    </source>
</reference>
<dbReference type="EMBL" id="CP071502">
    <property type="protein sequence ID" value="QSX37613.1"/>
    <property type="molecule type" value="Genomic_DNA"/>
</dbReference>
<dbReference type="Proteomes" id="UP000663207">
    <property type="component" value="Chromosome"/>
</dbReference>
<protein>
    <submittedName>
        <fullName evidence="1">Uncharacterized protein</fullName>
    </submittedName>
</protein>
<proteinExistence type="predicted"/>
<evidence type="ECO:0000313" key="1">
    <source>
        <dbReference type="EMBL" id="QSX37613.1"/>
    </source>
</evidence>
<sequence>MSELFFFGCMLDIKIAALGTTNIVPVVPIEDIDATNTAKEPYLIEMLICHPRMTEDTAVIVRQRFPKYLLAPEMD</sequence>
<evidence type="ECO:0000313" key="2">
    <source>
        <dbReference type="Proteomes" id="UP000663207"/>
    </source>
</evidence>
<keyword evidence="2" id="KW-1185">Reference proteome</keyword>
<name>A0ABX7R453_9GAMM</name>